<dbReference type="Pfam" id="PF00300">
    <property type="entry name" value="His_Phos_1"/>
    <property type="match status" value="1"/>
</dbReference>
<dbReference type="Gene3D" id="3.40.50.1240">
    <property type="entry name" value="Phosphoglycerate mutase-like"/>
    <property type="match status" value="1"/>
</dbReference>
<gene>
    <name evidence="1" type="ORF">ACFQ4H_07190</name>
</gene>
<dbReference type="CDD" id="cd07067">
    <property type="entry name" value="HP_PGM_like"/>
    <property type="match status" value="1"/>
</dbReference>
<keyword evidence="2" id="KW-1185">Reference proteome</keyword>
<dbReference type="EMBL" id="JBHTMP010000008">
    <property type="protein sequence ID" value="MFD1320871.1"/>
    <property type="molecule type" value="Genomic_DNA"/>
</dbReference>
<dbReference type="Proteomes" id="UP001597260">
    <property type="component" value="Unassembled WGS sequence"/>
</dbReference>
<dbReference type="InterPro" id="IPR029033">
    <property type="entry name" value="His_PPase_superfam"/>
</dbReference>
<dbReference type="PANTHER" id="PTHR48100">
    <property type="entry name" value="BROAD-SPECIFICITY PHOSPHATASE YOR283W-RELATED"/>
    <property type="match status" value="1"/>
</dbReference>
<proteinExistence type="predicted"/>
<protein>
    <submittedName>
        <fullName evidence="1">Histidine phosphatase family protein</fullName>
    </submittedName>
</protein>
<reference evidence="2" key="1">
    <citation type="journal article" date="2019" name="Int. J. Syst. Evol. Microbiol.">
        <title>The Global Catalogue of Microorganisms (GCM) 10K type strain sequencing project: providing services to taxonomists for standard genome sequencing and annotation.</title>
        <authorList>
            <consortium name="The Broad Institute Genomics Platform"/>
            <consortium name="The Broad Institute Genome Sequencing Center for Infectious Disease"/>
            <person name="Wu L."/>
            <person name="Ma J."/>
        </authorList>
    </citation>
    <scope>NUCLEOTIDE SEQUENCE [LARGE SCALE GENOMIC DNA]</scope>
    <source>
        <strain evidence="2">JCM 31037</strain>
    </source>
</reference>
<evidence type="ECO:0000313" key="1">
    <source>
        <dbReference type="EMBL" id="MFD1320871.1"/>
    </source>
</evidence>
<dbReference type="SMART" id="SM00855">
    <property type="entry name" value="PGAM"/>
    <property type="match status" value="1"/>
</dbReference>
<organism evidence="1 2">
    <name type="scientific">Micromonospora sonneratiae</name>
    <dbReference type="NCBI Taxonomy" id="1184706"/>
    <lineage>
        <taxon>Bacteria</taxon>
        <taxon>Bacillati</taxon>
        <taxon>Actinomycetota</taxon>
        <taxon>Actinomycetes</taxon>
        <taxon>Micromonosporales</taxon>
        <taxon>Micromonosporaceae</taxon>
        <taxon>Micromonospora</taxon>
    </lineage>
</organism>
<accession>A0ABW3YB49</accession>
<dbReference type="RefSeq" id="WP_377568297.1">
    <property type="nucleotide sequence ID" value="NZ_JBHTMP010000008.1"/>
</dbReference>
<sequence length="204" mass="22447">MNDRLLWMRHGTCLDGLCRPRAHARPDTPLTMRGIAEVVSTARRLSERNAKPNVILTSPLPRATMSANILAEILDAPIAPPDPLYAEWRAPDCVLGLSPDDYPSEYQAWRSERLRDPDSALHGGESPTALRQRAVEAVLRAHEAAQQGVALIVSHRVFIGAVAANLEGARSPQEAFQAARDFRLGPAMVWPTCPTPRAGPPRWR</sequence>
<dbReference type="SUPFAM" id="SSF53254">
    <property type="entry name" value="Phosphoglycerate mutase-like"/>
    <property type="match status" value="1"/>
</dbReference>
<name>A0ABW3YB49_9ACTN</name>
<evidence type="ECO:0000313" key="2">
    <source>
        <dbReference type="Proteomes" id="UP001597260"/>
    </source>
</evidence>
<dbReference type="PANTHER" id="PTHR48100:SF1">
    <property type="entry name" value="HISTIDINE PHOSPHATASE FAMILY PROTEIN-RELATED"/>
    <property type="match status" value="1"/>
</dbReference>
<dbReference type="InterPro" id="IPR050275">
    <property type="entry name" value="PGM_Phosphatase"/>
</dbReference>
<dbReference type="InterPro" id="IPR013078">
    <property type="entry name" value="His_Pase_superF_clade-1"/>
</dbReference>
<comment type="caution">
    <text evidence="1">The sequence shown here is derived from an EMBL/GenBank/DDBJ whole genome shotgun (WGS) entry which is preliminary data.</text>
</comment>